<reference evidence="1 2" key="1">
    <citation type="submission" date="2018-08" db="EMBL/GenBank/DDBJ databases">
        <title>Genome and evolution of the arbuscular mycorrhizal fungus Diversispora epigaea (formerly Glomus versiforme) and its bacterial endosymbionts.</title>
        <authorList>
            <person name="Sun X."/>
            <person name="Fei Z."/>
            <person name="Harrison M."/>
        </authorList>
    </citation>
    <scope>NUCLEOTIDE SEQUENCE [LARGE SCALE GENOMIC DNA]</scope>
    <source>
        <strain evidence="1 2">IT104</strain>
    </source>
</reference>
<dbReference type="EMBL" id="PQFF01000096">
    <property type="protein sequence ID" value="RHZ82898.1"/>
    <property type="molecule type" value="Genomic_DNA"/>
</dbReference>
<proteinExistence type="predicted"/>
<protein>
    <submittedName>
        <fullName evidence="1">Uncharacterized protein</fullName>
    </submittedName>
</protein>
<dbReference type="Proteomes" id="UP000266861">
    <property type="component" value="Unassembled WGS sequence"/>
</dbReference>
<comment type="caution">
    <text evidence="1">The sequence shown here is derived from an EMBL/GenBank/DDBJ whole genome shotgun (WGS) entry which is preliminary data.</text>
</comment>
<accession>A0A397J816</accession>
<dbReference type="OrthoDB" id="2310771at2759"/>
<name>A0A397J816_9GLOM</name>
<dbReference type="AlphaFoldDB" id="A0A397J816"/>
<gene>
    <name evidence="1" type="ORF">Glove_103g34</name>
</gene>
<sequence length="178" mass="20290">MYETLLLFLNTAKTNTSKNKMITHSLNIKMGGRSLTLNDACDVAIKRGGKCLSKDVKILKIDSQRIGINVAKDIVKLRGGECLSALYLNTRTPLIWKCCQGHEWSAILNNIKNYNSWCPFCPHKHQELCRKIAMELLGPPSTICRPDFLKIFKYPKGLELDIYYPQYGLAIEIQKRTL</sequence>
<evidence type="ECO:0000313" key="2">
    <source>
        <dbReference type="Proteomes" id="UP000266861"/>
    </source>
</evidence>
<organism evidence="1 2">
    <name type="scientific">Diversispora epigaea</name>
    <dbReference type="NCBI Taxonomy" id="1348612"/>
    <lineage>
        <taxon>Eukaryota</taxon>
        <taxon>Fungi</taxon>
        <taxon>Fungi incertae sedis</taxon>
        <taxon>Mucoromycota</taxon>
        <taxon>Glomeromycotina</taxon>
        <taxon>Glomeromycetes</taxon>
        <taxon>Diversisporales</taxon>
        <taxon>Diversisporaceae</taxon>
        <taxon>Diversispora</taxon>
    </lineage>
</organism>
<evidence type="ECO:0000313" key="1">
    <source>
        <dbReference type="EMBL" id="RHZ82898.1"/>
    </source>
</evidence>
<keyword evidence="2" id="KW-1185">Reference proteome</keyword>